<dbReference type="AlphaFoldDB" id="A0A919VNY2"/>
<dbReference type="EMBL" id="BOQP01000008">
    <property type="protein sequence ID" value="GIM70587.1"/>
    <property type="molecule type" value="Genomic_DNA"/>
</dbReference>
<dbReference type="Pfam" id="PF06902">
    <property type="entry name" value="Fer4_19"/>
    <property type="match status" value="1"/>
</dbReference>
<dbReference type="InterPro" id="IPR051269">
    <property type="entry name" value="Fe-S_cluster_ET"/>
</dbReference>
<evidence type="ECO:0000256" key="6">
    <source>
        <dbReference type="ARBA" id="ARBA00023014"/>
    </source>
</evidence>
<dbReference type="GO" id="GO:0009055">
    <property type="term" value="F:electron transfer activity"/>
    <property type="evidence" value="ECO:0007669"/>
    <property type="project" value="UniProtKB-UniRule"/>
</dbReference>
<keyword evidence="5 8" id="KW-0408">Iron</keyword>
<evidence type="ECO:0000256" key="3">
    <source>
        <dbReference type="ARBA" id="ARBA00022723"/>
    </source>
</evidence>
<proteinExistence type="predicted"/>
<name>A0A919VNY2_9ACTN</name>
<keyword evidence="2 8" id="KW-0813">Transport</keyword>
<evidence type="ECO:0000256" key="7">
    <source>
        <dbReference type="ARBA" id="ARBA00023291"/>
    </source>
</evidence>
<protein>
    <recommendedName>
        <fullName evidence="8">Ferredoxin</fullName>
    </recommendedName>
</protein>
<evidence type="ECO:0000256" key="8">
    <source>
        <dbReference type="RuleBase" id="RU368020"/>
    </source>
</evidence>
<accession>A0A919VNY2</accession>
<comment type="function">
    <text evidence="8">Ferredoxins are iron-sulfur proteins that transfer electrons in a wide variety of metabolic reactions.</text>
</comment>
<sequence>MVSGVAADRDVCVGAGMCVLTAPDLFDQDDEGLVVLIDESDPDPALTQRAVLLCPSGALRVTGN</sequence>
<keyword evidence="6 8" id="KW-0411">Iron-sulfur</keyword>
<evidence type="ECO:0000313" key="10">
    <source>
        <dbReference type="EMBL" id="GIM70587.1"/>
    </source>
</evidence>
<dbReference type="Proteomes" id="UP000680865">
    <property type="component" value="Unassembled WGS sequence"/>
</dbReference>
<comment type="cofactor">
    <cofactor evidence="1">
        <name>[3Fe-4S] cluster</name>
        <dbReference type="ChEBI" id="CHEBI:21137"/>
    </cofactor>
</comment>
<reference evidence="10" key="1">
    <citation type="submission" date="2021-03" db="EMBL/GenBank/DDBJ databases">
        <title>Whole genome shotgun sequence of Actinoplanes consettensis NBRC 14913.</title>
        <authorList>
            <person name="Komaki H."/>
            <person name="Tamura T."/>
        </authorList>
    </citation>
    <scope>NUCLEOTIDE SEQUENCE</scope>
    <source>
        <strain evidence="10">NBRC 14913</strain>
    </source>
</reference>
<dbReference type="InterPro" id="IPR001080">
    <property type="entry name" value="3Fe4S_ferredoxin"/>
</dbReference>
<feature type="domain" description="Divergent 4Fe-4S mono-cluster" evidence="9">
    <location>
        <begin position="5"/>
        <end position="62"/>
    </location>
</feature>
<evidence type="ECO:0000313" key="11">
    <source>
        <dbReference type="Proteomes" id="UP000680865"/>
    </source>
</evidence>
<dbReference type="PRINTS" id="PR00352">
    <property type="entry name" value="3FE4SFRDOXIN"/>
</dbReference>
<dbReference type="SUPFAM" id="SSF54862">
    <property type="entry name" value="4Fe-4S ferredoxins"/>
    <property type="match status" value="1"/>
</dbReference>
<dbReference type="GO" id="GO:0051538">
    <property type="term" value="F:3 iron, 4 sulfur cluster binding"/>
    <property type="evidence" value="ECO:0007669"/>
    <property type="project" value="UniProtKB-KW"/>
</dbReference>
<evidence type="ECO:0000256" key="1">
    <source>
        <dbReference type="ARBA" id="ARBA00001927"/>
    </source>
</evidence>
<dbReference type="InterPro" id="IPR010693">
    <property type="entry name" value="Divergent_4Fe-4S_mono-cluster"/>
</dbReference>
<keyword evidence="11" id="KW-1185">Reference proteome</keyword>
<evidence type="ECO:0000256" key="5">
    <source>
        <dbReference type="ARBA" id="ARBA00023004"/>
    </source>
</evidence>
<dbReference type="GO" id="GO:0005506">
    <property type="term" value="F:iron ion binding"/>
    <property type="evidence" value="ECO:0007669"/>
    <property type="project" value="UniProtKB-UniRule"/>
</dbReference>
<organism evidence="10 11">
    <name type="scientific">Winogradskya consettensis</name>
    <dbReference type="NCBI Taxonomy" id="113560"/>
    <lineage>
        <taxon>Bacteria</taxon>
        <taxon>Bacillati</taxon>
        <taxon>Actinomycetota</taxon>
        <taxon>Actinomycetes</taxon>
        <taxon>Micromonosporales</taxon>
        <taxon>Micromonosporaceae</taxon>
        <taxon>Winogradskya</taxon>
    </lineage>
</organism>
<evidence type="ECO:0000256" key="2">
    <source>
        <dbReference type="ARBA" id="ARBA00022448"/>
    </source>
</evidence>
<dbReference type="PANTHER" id="PTHR36923">
    <property type="entry name" value="FERREDOXIN"/>
    <property type="match status" value="1"/>
</dbReference>
<dbReference type="PANTHER" id="PTHR36923:SF3">
    <property type="entry name" value="FERREDOXIN"/>
    <property type="match status" value="1"/>
</dbReference>
<dbReference type="Gene3D" id="3.30.70.20">
    <property type="match status" value="1"/>
</dbReference>
<gene>
    <name evidence="10" type="ORF">Aco04nite_21090</name>
</gene>
<keyword evidence="3 8" id="KW-0479">Metal-binding</keyword>
<keyword evidence="4 8" id="KW-0249">Electron transport</keyword>
<evidence type="ECO:0000259" key="9">
    <source>
        <dbReference type="Pfam" id="PF06902"/>
    </source>
</evidence>
<keyword evidence="7" id="KW-0003">3Fe-4S</keyword>
<comment type="caution">
    <text evidence="10">The sequence shown here is derived from an EMBL/GenBank/DDBJ whole genome shotgun (WGS) entry which is preliminary data.</text>
</comment>
<evidence type="ECO:0000256" key="4">
    <source>
        <dbReference type="ARBA" id="ARBA00022982"/>
    </source>
</evidence>